<dbReference type="CDD" id="cd02947">
    <property type="entry name" value="TRX_family"/>
    <property type="match status" value="1"/>
</dbReference>
<protein>
    <recommendedName>
        <fullName evidence="1">Thioredoxin domain-containing protein</fullName>
    </recommendedName>
</protein>
<reference evidence="2" key="1">
    <citation type="submission" date="2021-11" db="EMBL/GenBank/DDBJ databases">
        <authorList>
            <consortium name="Genoscope - CEA"/>
            <person name="William W."/>
        </authorList>
    </citation>
    <scope>NUCLEOTIDE SEQUENCE</scope>
</reference>
<evidence type="ECO:0000259" key="1">
    <source>
        <dbReference type="PROSITE" id="PS51352"/>
    </source>
</evidence>
<accession>A0A8J2SJD2</accession>
<dbReference type="PANTHER" id="PTHR47353">
    <property type="entry name" value="THIOREDOXIN-LIKE PROTEIN HCF164, CHLOROPLASTIC"/>
    <property type="match status" value="1"/>
</dbReference>
<dbReference type="InterPro" id="IPR036249">
    <property type="entry name" value="Thioredoxin-like_sf"/>
</dbReference>
<dbReference type="PANTHER" id="PTHR47353:SF1">
    <property type="entry name" value="THIOREDOXIN-LIKE PROTEIN HCF164, CHLOROPLASTIC"/>
    <property type="match status" value="1"/>
</dbReference>
<dbReference type="GO" id="GO:0010190">
    <property type="term" value="P:cytochrome b6f complex assembly"/>
    <property type="evidence" value="ECO:0007669"/>
    <property type="project" value="TreeGrafter"/>
</dbReference>
<evidence type="ECO:0000313" key="3">
    <source>
        <dbReference type="Proteomes" id="UP000789595"/>
    </source>
</evidence>
<comment type="caution">
    <text evidence="2">The sequence shown here is derived from an EMBL/GenBank/DDBJ whole genome shotgun (WGS) entry which is preliminary data.</text>
</comment>
<dbReference type="Proteomes" id="UP000789595">
    <property type="component" value="Unassembled WGS sequence"/>
</dbReference>
<dbReference type="GO" id="GO:0009535">
    <property type="term" value="C:chloroplast thylakoid membrane"/>
    <property type="evidence" value="ECO:0007669"/>
    <property type="project" value="TreeGrafter"/>
</dbReference>
<dbReference type="PROSITE" id="PS51352">
    <property type="entry name" value="THIOREDOXIN_2"/>
    <property type="match status" value="1"/>
</dbReference>
<dbReference type="Pfam" id="PF00085">
    <property type="entry name" value="Thioredoxin"/>
    <property type="match status" value="1"/>
</dbReference>
<dbReference type="AlphaFoldDB" id="A0A8J2SJD2"/>
<feature type="domain" description="Thioredoxin" evidence="1">
    <location>
        <begin position="120"/>
        <end position="236"/>
    </location>
</feature>
<dbReference type="GO" id="GO:0016671">
    <property type="term" value="F:oxidoreductase activity, acting on a sulfur group of donors, disulfide as acceptor"/>
    <property type="evidence" value="ECO:0007669"/>
    <property type="project" value="TreeGrafter"/>
</dbReference>
<proteinExistence type="predicted"/>
<name>A0A8J2SJD2_9STRA</name>
<dbReference type="SUPFAM" id="SSF52833">
    <property type="entry name" value="Thioredoxin-like"/>
    <property type="match status" value="1"/>
</dbReference>
<keyword evidence="3" id="KW-1185">Reference proteome</keyword>
<dbReference type="Gene3D" id="3.40.30.10">
    <property type="entry name" value="Glutaredoxin"/>
    <property type="match status" value="1"/>
</dbReference>
<dbReference type="InterPro" id="IPR013766">
    <property type="entry name" value="Thioredoxin_domain"/>
</dbReference>
<gene>
    <name evidence="2" type="ORF">PECAL_2P13210</name>
</gene>
<dbReference type="OrthoDB" id="2121326at2759"/>
<sequence length="239" mass="23971">MARMRKVAVVVLGTAAAFSPSPSSSALLPTQIALRAAEAPEDAAPPTETEIDTTAAATVAAGTAATAAGATMLSAAGTACAGGACTVGASAAAPAAAGVLGGLGAQLAAALGALGLSAGVAFAGGGDELAAMARDGMDLQTAFGASKPVVLEFYSKDCAHCRESSKRLHEVERAHPEVSWVMVDTQDESNRVLWERLGVDEIPHFAFLDAGKELRRTEVGPISTDRAEAGIRSVVIPGM</sequence>
<dbReference type="EMBL" id="CAKKNE010000002">
    <property type="protein sequence ID" value="CAH0368262.1"/>
    <property type="molecule type" value="Genomic_DNA"/>
</dbReference>
<organism evidence="2 3">
    <name type="scientific">Pelagomonas calceolata</name>
    <dbReference type="NCBI Taxonomy" id="35677"/>
    <lineage>
        <taxon>Eukaryota</taxon>
        <taxon>Sar</taxon>
        <taxon>Stramenopiles</taxon>
        <taxon>Ochrophyta</taxon>
        <taxon>Pelagophyceae</taxon>
        <taxon>Pelagomonadales</taxon>
        <taxon>Pelagomonadaceae</taxon>
        <taxon>Pelagomonas</taxon>
    </lineage>
</organism>
<dbReference type="InterPro" id="IPR044241">
    <property type="entry name" value="TxlA/HCF164"/>
</dbReference>
<evidence type="ECO:0000313" key="2">
    <source>
        <dbReference type="EMBL" id="CAH0368262.1"/>
    </source>
</evidence>